<evidence type="ECO:0000313" key="4">
    <source>
        <dbReference type="Proteomes" id="UP000001593"/>
    </source>
</evidence>
<dbReference type="InterPro" id="IPR036691">
    <property type="entry name" value="Endo/exonu/phosph_ase_sf"/>
</dbReference>
<evidence type="ECO:0000259" key="2">
    <source>
        <dbReference type="Pfam" id="PF14529"/>
    </source>
</evidence>
<organism evidence="3 4">
    <name type="scientific">Nematostella vectensis</name>
    <name type="common">Starlet sea anemone</name>
    <dbReference type="NCBI Taxonomy" id="45351"/>
    <lineage>
        <taxon>Eukaryota</taxon>
        <taxon>Metazoa</taxon>
        <taxon>Cnidaria</taxon>
        <taxon>Anthozoa</taxon>
        <taxon>Hexacorallia</taxon>
        <taxon>Actiniaria</taxon>
        <taxon>Edwardsiidae</taxon>
        <taxon>Nematostella</taxon>
    </lineage>
</organism>
<feature type="signal peptide" evidence="1">
    <location>
        <begin position="1"/>
        <end position="24"/>
    </location>
</feature>
<dbReference type="Proteomes" id="UP000001593">
    <property type="component" value="Unassembled WGS sequence"/>
</dbReference>
<proteinExistence type="predicted"/>
<dbReference type="InterPro" id="IPR005135">
    <property type="entry name" value="Endo/exonuclease/phosphatase"/>
</dbReference>
<evidence type="ECO:0000313" key="3">
    <source>
        <dbReference type="EMBL" id="EDO39136.1"/>
    </source>
</evidence>
<gene>
    <name evidence="3" type="ORF">NEMVEDRAFT_v1g209478</name>
</gene>
<dbReference type="EMBL" id="DS469612">
    <property type="protein sequence ID" value="EDO39136.1"/>
    <property type="molecule type" value="Genomic_DNA"/>
</dbReference>
<dbReference type="GO" id="GO:0003824">
    <property type="term" value="F:catalytic activity"/>
    <property type="evidence" value="ECO:0007669"/>
    <property type="project" value="InterPro"/>
</dbReference>
<dbReference type="PANTHER" id="PTHR33395:SF22">
    <property type="entry name" value="REVERSE TRANSCRIPTASE DOMAIN-CONTAINING PROTEIN"/>
    <property type="match status" value="1"/>
</dbReference>
<dbReference type="Gene3D" id="3.60.10.10">
    <property type="entry name" value="Endonuclease/exonuclease/phosphatase"/>
    <property type="match status" value="1"/>
</dbReference>
<protein>
    <recommendedName>
        <fullName evidence="2">Endonuclease/exonuclease/phosphatase domain-containing protein</fullName>
    </recommendedName>
</protein>
<keyword evidence="4" id="KW-1185">Reference proteome</keyword>
<keyword evidence="1" id="KW-0732">Signal</keyword>
<dbReference type="PhylomeDB" id="A7SAZ4"/>
<sequence length="221" mass="25368">MAATNFIVCLSFAILACYLVQLASFPPILQVKRKHTDTLHEPIEELSAMIDHINESMPNAIITGDFNVPSVNWKSKTISPNPLYRRAVNQAIIDMTVQNGLQQVQHKPSRQNNILDLVFVNNPNIINSTLAVKQNIPEKTLGPRRDVPWMTPNVKRMIKKKQRLYNLQRKSRRKDHKANFMAARRAVKKALNTAHNEYVMGLLDVKEKESNVERFNTGRKF</sequence>
<feature type="domain" description="Endonuclease/exonuclease/phosphatase" evidence="2">
    <location>
        <begin position="39"/>
        <end position="127"/>
    </location>
</feature>
<reference evidence="3 4" key="1">
    <citation type="journal article" date="2007" name="Science">
        <title>Sea anemone genome reveals ancestral eumetazoan gene repertoire and genomic organization.</title>
        <authorList>
            <person name="Putnam N.H."/>
            <person name="Srivastava M."/>
            <person name="Hellsten U."/>
            <person name="Dirks B."/>
            <person name="Chapman J."/>
            <person name="Salamov A."/>
            <person name="Terry A."/>
            <person name="Shapiro H."/>
            <person name="Lindquist E."/>
            <person name="Kapitonov V.V."/>
            <person name="Jurka J."/>
            <person name="Genikhovich G."/>
            <person name="Grigoriev I.V."/>
            <person name="Lucas S.M."/>
            <person name="Steele R.E."/>
            <person name="Finnerty J.R."/>
            <person name="Technau U."/>
            <person name="Martindale M.Q."/>
            <person name="Rokhsar D.S."/>
        </authorList>
    </citation>
    <scope>NUCLEOTIDE SEQUENCE [LARGE SCALE GENOMIC DNA]</scope>
    <source>
        <strain evidence="4">CH2 X CH6</strain>
    </source>
</reference>
<dbReference type="Pfam" id="PF14529">
    <property type="entry name" value="Exo_endo_phos_2"/>
    <property type="match status" value="1"/>
</dbReference>
<feature type="chain" id="PRO_5002714926" description="Endonuclease/exonuclease/phosphatase domain-containing protein" evidence="1">
    <location>
        <begin position="25"/>
        <end position="221"/>
    </location>
</feature>
<dbReference type="STRING" id="45351.A7SAZ4"/>
<dbReference type="SUPFAM" id="SSF56219">
    <property type="entry name" value="DNase I-like"/>
    <property type="match status" value="1"/>
</dbReference>
<accession>A7SAZ4</accession>
<dbReference type="PANTHER" id="PTHR33395">
    <property type="entry name" value="TRANSCRIPTASE, PUTATIVE-RELATED-RELATED"/>
    <property type="match status" value="1"/>
</dbReference>
<name>A7SAZ4_NEMVE</name>
<evidence type="ECO:0000256" key="1">
    <source>
        <dbReference type="SAM" id="SignalP"/>
    </source>
</evidence>
<dbReference type="InParanoid" id="A7SAZ4"/>
<dbReference type="AlphaFoldDB" id="A7SAZ4"/>
<dbReference type="HOGENOM" id="CLU_1251966_0_0_1"/>